<dbReference type="InterPro" id="IPR014032">
    <property type="entry name" value="Peptidase_A24A_bac"/>
</dbReference>
<dbReference type="GO" id="GO:0005886">
    <property type="term" value="C:plasma membrane"/>
    <property type="evidence" value="ECO:0007669"/>
    <property type="project" value="TreeGrafter"/>
</dbReference>
<dbReference type="GO" id="GO:0004190">
    <property type="term" value="F:aspartic-type endopeptidase activity"/>
    <property type="evidence" value="ECO:0007669"/>
    <property type="project" value="InterPro"/>
</dbReference>
<dbReference type="AlphaFoldDB" id="F2JMC6"/>
<name>F2JMC6_CELLD</name>
<evidence type="ECO:0000313" key="5">
    <source>
        <dbReference type="EMBL" id="ADZ83444.1"/>
    </source>
</evidence>
<feature type="transmembrane region" description="Helical" evidence="3">
    <location>
        <begin position="154"/>
        <end position="185"/>
    </location>
</feature>
<dbReference type="PANTHER" id="PTHR30487:SF0">
    <property type="entry name" value="PREPILIN LEADER PEPTIDASE_N-METHYLTRANSFERASE-RELATED"/>
    <property type="match status" value="1"/>
</dbReference>
<dbReference type="InterPro" id="IPR050882">
    <property type="entry name" value="Prepilin_peptidase/N-MTase"/>
</dbReference>
<dbReference type="Proteomes" id="UP000008467">
    <property type="component" value="Chromosome"/>
</dbReference>
<dbReference type="eggNOG" id="COG1989">
    <property type="taxonomic scope" value="Bacteria"/>
</dbReference>
<accession>F2JMC6</accession>
<keyword evidence="3" id="KW-1133">Transmembrane helix</keyword>
<dbReference type="Gene3D" id="1.20.120.1220">
    <property type="match status" value="1"/>
</dbReference>
<dbReference type="InterPro" id="IPR000045">
    <property type="entry name" value="Prepilin_IV_endopep_pep"/>
</dbReference>
<feature type="transmembrane region" description="Helical" evidence="3">
    <location>
        <begin position="113"/>
        <end position="133"/>
    </location>
</feature>
<organism evidence="5 6">
    <name type="scientific">Cellulosilyticum lentocellum (strain ATCC 49066 / DSM 5427 / NCIMB 11756 / RHM5)</name>
    <name type="common">Clostridium lentocellum</name>
    <dbReference type="NCBI Taxonomy" id="642492"/>
    <lineage>
        <taxon>Bacteria</taxon>
        <taxon>Bacillati</taxon>
        <taxon>Bacillota</taxon>
        <taxon>Clostridia</taxon>
        <taxon>Lachnospirales</taxon>
        <taxon>Cellulosilyticaceae</taxon>
        <taxon>Cellulosilyticum</taxon>
    </lineage>
</organism>
<feature type="transmembrane region" description="Helical" evidence="3">
    <location>
        <begin position="36"/>
        <end position="56"/>
    </location>
</feature>
<proteinExistence type="inferred from homology"/>
<dbReference type="GO" id="GO:0006465">
    <property type="term" value="P:signal peptide processing"/>
    <property type="evidence" value="ECO:0007669"/>
    <property type="project" value="TreeGrafter"/>
</dbReference>
<evidence type="ECO:0000256" key="2">
    <source>
        <dbReference type="RuleBase" id="RU003793"/>
    </source>
</evidence>
<dbReference type="KEGG" id="cle:Clole_1720"/>
<dbReference type="EMBL" id="CP002582">
    <property type="protein sequence ID" value="ADZ83444.1"/>
    <property type="molecule type" value="Genomic_DNA"/>
</dbReference>
<feature type="transmembrane region" description="Helical" evidence="3">
    <location>
        <begin position="62"/>
        <end position="78"/>
    </location>
</feature>
<dbReference type="RefSeq" id="WP_013656741.1">
    <property type="nucleotide sequence ID" value="NC_015275.1"/>
</dbReference>
<dbReference type="PRINTS" id="PR00864">
    <property type="entry name" value="PREPILNPTASE"/>
</dbReference>
<feature type="transmembrane region" description="Helical" evidence="3">
    <location>
        <begin position="90"/>
        <end position="107"/>
    </location>
</feature>
<evidence type="ECO:0000256" key="1">
    <source>
        <dbReference type="ARBA" id="ARBA00005801"/>
    </source>
</evidence>
<sequence length="222" mass="25300">MLIASFLLGFISSCSYNLLEKRLIKSYEEIEAPKKWSFYWMSLLVGLLFVRVFQVYGLKVEVWLYMFLIWDLVFLAWFDLKYMLLPSKMIYVGLGGGIAFRLIQGIILNNYGLIINGLIGAVSGYILFLLLFYGSKWLLKKEGLGFGDVRLMALIGFFIGVELLPLMLIIASFSAVLVGACLYVIRKQSEAFPFGPFLCIGTLLIILFQDEVIHFYLQCMGI</sequence>
<gene>
    <name evidence="5" type="ordered locus">Clole_1720</name>
</gene>
<reference evidence="5 6" key="1">
    <citation type="journal article" date="2011" name="J. Bacteriol.">
        <title>Complete genome sequence of the cellulose-degrading bacterium Cellulosilyticum lentocellum.</title>
        <authorList>
            <consortium name="US DOE Joint Genome Institute"/>
            <person name="Miller D.A."/>
            <person name="Suen G."/>
            <person name="Bruce D."/>
            <person name="Copeland A."/>
            <person name="Cheng J.F."/>
            <person name="Detter C."/>
            <person name="Goodwin L.A."/>
            <person name="Han C.S."/>
            <person name="Hauser L.J."/>
            <person name="Land M.L."/>
            <person name="Lapidus A."/>
            <person name="Lucas S."/>
            <person name="Meincke L."/>
            <person name="Pitluck S."/>
            <person name="Tapia R."/>
            <person name="Teshima H."/>
            <person name="Woyke T."/>
            <person name="Fox B.G."/>
            <person name="Angert E.R."/>
            <person name="Currie C.R."/>
        </authorList>
    </citation>
    <scope>NUCLEOTIDE SEQUENCE [LARGE SCALE GENOMIC DNA]</scope>
    <source>
        <strain evidence="6">ATCC 49066 / DSM 5427 / NCIMB 11756 / RHM5</strain>
    </source>
</reference>
<keyword evidence="6" id="KW-1185">Reference proteome</keyword>
<comment type="similarity">
    <text evidence="1 2">Belongs to the peptidase A24 family.</text>
</comment>
<evidence type="ECO:0000313" key="6">
    <source>
        <dbReference type="Proteomes" id="UP000008467"/>
    </source>
</evidence>
<protein>
    <submittedName>
        <fullName evidence="5">Peptidase A24A prepilin type IV</fullName>
    </submittedName>
</protein>
<keyword evidence="3" id="KW-0472">Membrane</keyword>
<keyword evidence="3" id="KW-0812">Transmembrane</keyword>
<feature type="domain" description="Prepilin type IV endopeptidase peptidase" evidence="4">
    <location>
        <begin position="66"/>
        <end position="179"/>
    </location>
</feature>
<feature type="transmembrane region" description="Helical" evidence="3">
    <location>
        <begin position="191"/>
        <end position="208"/>
    </location>
</feature>
<dbReference type="HOGENOM" id="CLU_057101_8_0_9"/>
<dbReference type="PANTHER" id="PTHR30487">
    <property type="entry name" value="TYPE 4 PREPILIN-LIKE PROTEINS LEADER PEPTIDE-PROCESSING ENZYME"/>
    <property type="match status" value="1"/>
</dbReference>
<evidence type="ECO:0000259" key="4">
    <source>
        <dbReference type="Pfam" id="PF01478"/>
    </source>
</evidence>
<dbReference type="STRING" id="642492.Clole_1720"/>
<dbReference type="Pfam" id="PF01478">
    <property type="entry name" value="Peptidase_A24"/>
    <property type="match status" value="1"/>
</dbReference>
<evidence type="ECO:0000256" key="3">
    <source>
        <dbReference type="SAM" id="Phobius"/>
    </source>
</evidence>